<evidence type="ECO:0000256" key="1">
    <source>
        <dbReference type="SAM" id="MobiDB-lite"/>
    </source>
</evidence>
<dbReference type="Gene3D" id="3.90.1200.10">
    <property type="match status" value="1"/>
</dbReference>
<dbReference type="Gene3D" id="3.30.200.20">
    <property type="entry name" value="Phosphorylase Kinase, domain 1"/>
    <property type="match status" value="1"/>
</dbReference>
<comment type="caution">
    <text evidence="3">The sequence shown here is derived from an EMBL/GenBank/DDBJ whole genome shotgun (WGS) entry which is preliminary data.</text>
</comment>
<dbReference type="SUPFAM" id="SSF56112">
    <property type="entry name" value="Protein kinase-like (PK-like)"/>
    <property type="match status" value="1"/>
</dbReference>
<feature type="compositionally biased region" description="Basic and acidic residues" evidence="1">
    <location>
        <begin position="356"/>
        <end position="365"/>
    </location>
</feature>
<gene>
    <name evidence="3" type="ORF">B0T26DRAFT_744658</name>
</gene>
<accession>A0AA40DIW3</accession>
<organism evidence="3 4">
    <name type="scientific">Lasiosphaeria miniovina</name>
    <dbReference type="NCBI Taxonomy" id="1954250"/>
    <lineage>
        <taxon>Eukaryota</taxon>
        <taxon>Fungi</taxon>
        <taxon>Dikarya</taxon>
        <taxon>Ascomycota</taxon>
        <taxon>Pezizomycotina</taxon>
        <taxon>Sordariomycetes</taxon>
        <taxon>Sordariomycetidae</taxon>
        <taxon>Sordariales</taxon>
        <taxon>Lasiosphaeriaceae</taxon>
        <taxon>Lasiosphaeria</taxon>
    </lineage>
</organism>
<keyword evidence="4" id="KW-1185">Reference proteome</keyword>
<evidence type="ECO:0000313" key="3">
    <source>
        <dbReference type="EMBL" id="KAK0701583.1"/>
    </source>
</evidence>
<dbReference type="PANTHER" id="PTHR21310">
    <property type="entry name" value="AMINOGLYCOSIDE PHOSPHOTRANSFERASE-RELATED-RELATED"/>
    <property type="match status" value="1"/>
</dbReference>
<feature type="compositionally biased region" description="Low complexity" evidence="1">
    <location>
        <begin position="191"/>
        <end position="206"/>
    </location>
</feature>
<dbReference type="Proteomes" id="UP001172101">
    <property type="component" value="Unassembled WGS sequence"/>
</dbReference>
<dbReference type="Pfam" id="PF01636">
    <property type="entry name" value="APH"/>
    <property type="match status" value="1"/>
</dbReference>
<dbReference type="RefSeq" id="XP_060289247.1">
    <property type="nucleotide sequence ID" value="XM_060444443.1"/>
</dbReference>
<evidence type="ECO:0000259" key="2">
    <source>
        <dbReference type="Pfam" id="PF01636"/>
    </source>
</evidence>
<protein>
    <submittedName>
        <fullName evidence="3">Phosphotransferase enzyme family-domain-containing protein</fullName>
    </submittedName>
</protein>
<dbReference type="InterPro" id="IPR002575">
    <property type="entry name" value="Aminoglycoside_PTrfase"/>
</dbReference>
<feature type="domain" description="Aminoglycoside phosphotransferase" evidence="2">
    <location>
        <begin position="66"/>
        <end position="332"/>
    </location>
</feature>
<dbReference type="EMBL" id="JAUIRO010000009">
    <property type="protein sequence ID" value="KAK0701583.1"/>
    <property type="molecule type" value="Genomic_DNA"/>
</dbReference>
<proteinExistence type="predicted"/>
<evidence type="ECO:0000313" key="4">
    <source>
        <dbReference type="Proteomes" id="UP001172101"/>
    </source>
</evidence>
<feature type="region of interest" description="Disordered" evidence="1">
    <location>
        <begin position="356"/>
        <end position="379"/>
    </location>
</feature>
<feature type="region of interest" description="Disordered" evidence="1">
    <location>
        <begin position="190"/>
        <end position="215"/>
    </location>
</feature>
<sequence length="490" mass="54734">MTRDATRDGLAWDNGGIDLEPCWTREPSLDAIQRVCRRHLGIPTPHSQEGEEGKGEGAEGDCAVHFHAAGALNKLYLVDTRRGRFMMRVSLPVDPRNKTRGEMATLALVRRNTDIPVPLVVAFDDTSTNEIGFEWILMDFVPGKPAYYRWRGMTMAQKEALAARVADFQAQLFRCSSLGVGFRGIGTLGTGPDQAGDNQAGGDQAGSHVPSVPNTPSPGPIVSSAFFSGPHFHYTVPRGPFPSSYDWLRAHLSIITKEHTNALADTQHHDDREYTEGVLRVARKLLRMLPRLFPAVVHPPERTVLWNDFTLHNIMVDDAGRITAVLDWQCLATVPRWTALQVPDFLRGATRHDMPDRDRYTDVSDHGSNTSARSGLDDGLDNEGKTELFWIHLMEYEQTQLRKVYAAHMRQRLPEWDMEIADGALKVDFLGAVSRCGAGFYLRRVEQWVDALERKDYLSLMEVLRVGIKKERSGGVRQGGTAGQPVSRPE</sequence>
<name>A0AA40DIW3_9PEZI</name>
<dbReference type="PANTHER" id="PTHR21310:SF13">
    <property type="entry name" value="AMINOGLYCOSIDE PHOSPHOTRANSFERASE DOMAIN-CONTAINING PROTEIN"/>
    <property type="match status" value="1"/>
</dbReference>
<dbReference type="GeneID" id="85327713"/>
<dbReference type="AlphaFoldDB" id="A0AA40DIW3"/>
<reference evidence="3" key="1">
    <citation type="submission" date="2023-06" db="EMBL/GenBank/DDBJ databases">
        <title>Genome-scale phylogeny and comparative genomics of the fungal order Sordariales.</title>
        <authorList>
            <consortium name="Lawrence Berkeley National Laboratory"/>
            <person name="Hensen N."/>
            <person name="Bonometti L."/>
            <person name="Westerberg I."/>
            <person name="Brannstrom I.O."/>
            <person name="Guillou S."/>
            <person name="Cros-Aarteil S."/>
            <person name="Calhoun S."/>
            <person name="Haridas S."/>
            <person name="Kuo A."/>
            <person name="Mondo S."/>
            <person name="Pangilinan J."/>
            <person name="Riley R."/>
            <person name="LaButti K."/>
            <person name="Andreopoulos B."/>
            <person name="Lipzen A."/>
            <person name="Chen C."/>
            <person name="Yanf M."/>
            <person name="Daum C."/>
            <person name="Ng V."/>
            <person name="Clum A."/>
            <person name="Steindorff A."/>
            <person name="Ohm R."/>
            <person name="Martin F."/>
            <person name="Silar P."/>
            <person name="Natvig D."/>
            <person name="Lalanne C."/>
            <person name="Gautier V."/>
            <person name="Ament-velasquez S.L."/>
            <person name="Kruys A."/>
            <person name="Hutchinson M.I."/>
            <person name="Powell A.J."/>
            <person name="Barry K."/>
            <person name="Miller A.N."/>
            <person name="Grigoriev I.V."/>
            <person name="Debuchy R."/>
            <person name="Gladieux P."/>
            <person name="Thoren M.H."/>
            <person name="Johannesson H."/>
        </authorList>
    </citation>
    <scope>NUCLEOTIDE SEQUENCE</scope>
    <source>
        <strain evidence="3">SMH2392-1A</strain>
    </source>
</reference>
<dbReference type="InterPro" id="IPR011009">
    <property type="entry name" value="Kinase-like_dom_sf"/>
</dbReference>
<dbReference type="InterPro" id="IPR051678">
    <property type="entry name" value="AGP_Transferase"/>
</dbReference>